<comment type="function">
    <text evidence="6 8">Together with its co-chaperonin GroES, plays an essential role in assisting protein folding. The GroEL-GroES system forms a nano-cage that allows encapsulation of the non-native substrate proteins and provides a physical environment optimized to promote and accelerate protein folding.</text>
</comment>
<evidence type="ECO:0000256" key="3">
    <source>
        <dbReference type="ARBA" id="ARBA00022840"/>
    </source>
</evidence>
<dbReference type="NCBIfam" id="NF009489">
    <property type="entry name" value="PRK12851.1"/>
    <property type="match status" value="1"/>
</dbReference>
<dbReference type="FunFam" id="3.50.7.10:FF:000001">
    <property type="entry name" value="60 kDa chaperonin"/>
    <property type="match status" value="1"/>
</dbReference>
<dbReference type="GO" id="GO:0042026">
    <property type="term" value="P:protein refolding"/>
    <property type="evidence" value="ECO:0007669"/>
    <property type="project" value="UniProtKB-UniRule"/>
</dbReference>
<evidence type="ECO:0000256" key="5">
    <source>
        <dbReference type="ARBA" id="ARBA00023235"/>
    </source>
</evidence>
<organism evidence="10 11">
    <name type="scientific">Helicobacter marmotae</name>
    <dbReference type="NCBI Taxonomy" id="152490"/>
    <lineage>
        <taxon>Bacteria</taxon>
        <taxon>Pseudomonadati</taxon>
        <taxon>Campylobacterota</taxon>
        <taxon>Epsilonproteobacteria</taxon>
        <taxon>Campylobacterales</taxon>
        <taxon>Helicobacteraceae</taxon>
        <taxon>Helicobacter</taxon>
    </lineage>
</organism>
<dbReference type="NCBIfam" id="NF009487">
    <property type="entry name" value="PRK12849.1"/>
    <property type="match status" value="1"/>
</dbReference>
<dbReference type="RefSeq" id="WP_104700410.1">
    <property type="nucleotide sequence ID" value="NZ_FZPP01000029.1"/>
</dbReference>
<dbReference type="InterPro" id="IPR027410">
    <property type="entry name" value="TCP-1-like_intermed_sf"/>
</dbReference>
<dbReference type="NCBIfam" id="TIGR02348">
    <property type="entry name" value="GroEL"/>
    <property type="match status" value="1"/>
</dbReference>
<feature type="binding site" evidence="6">
    <location>
        <position position="51"/>
    </location>
    <ligand>
        <name>ATP</name>
        <dbReference type="ChEBI" id="CHEBI:30616"/>
    </ligand>
</feature>
<gene>
    <name evidence="6 10" type="primary">groL</name>
    <name evidence="6" type="synonym">groEL</name>
    <name evidence="10" type="ORF">CQA63_08205</name>
</gene>
<keyword evidence="4 6" id="KW-0143">Chaperone</keyword>
<dbReference type="GO" id="GO:0051082">
    <property type="term" value="F:unfolded protein binding"/>
    <property type="evidence" value="ECO:0007669"/>
    <property type="project" value="UniProtKB-UniRule"/>
</dbReference>
<comment type="caution">
    <text evidence="10">The sequence shown here is derived from an EMBL/GenBank/DDBJ whole genome shotgun (WGS) entry which is preliminary data.</text>
</comment>
<dbReference type="InterPro" id="IPR027409">
    <property type="entry name" value="GroEL-like_apical_dom_sf"/>
</dbReference>
<evidence type="ECO:0000313" key="11">
    <source>
        <dbReference type="Proteomes" id="UP000256599"/>
    </source>
</evidence>
<dbReference type="PANTHER" id="PTHR45633">
    <property type="entry name" value="60 KDA HEAT SHOCK PROTEIN, MITOCHONDRIAL"/>
    <property type="match status" value="1"/>
</dbReference>
<dbReference type="EMBL" id="NXLR01000019">
    <property type="protein sequence ID" value="RDU59093.1"/>
    <property type="molecule type" value="Genomic_DNA"/>
</dbReference>
<proteinExistence type="inferred from homology"/>
<dbReference type="EC" id="5.6.1.7" evidence="6"/>
<dbReference type="OrthoDB" id="9766614at2"/>
<dbReference type="NCBIfam" id="NF000592">
    <property type="entry name" value="PRK00013.1"/>
    <property type="match status" value="1"/>
</dbReference>
<dbReference type="Pfam" id="PF00118">
    <property type="entry name" value="Cpn60_TCP1"/>
    <property type="match status" value="1"/>
</dbReference>
<comment type="subcellular location">
    <subcellularLocation>
        <location evidence="6">Cytoplasm</location>
    </subcellularLocation>
</comment>
<comment type="subunit">
    <text evidence="6 8">Forms a cylinder of 14 subunits composed of two heptameric rings stacked back-to-back. Interacts with the co-chaperonin GroES.</text>
</comment>
<dbReference type="GO" id="GO:0016853">
    <property type="term" value="F:isomerase activity"/>
    <property type="evidence" value="ECO:0007669"/>
    <property type="project" value="UniProtKB-KW"/>
</dbReference>
<evidence type="ECO:0000256" key="9">
    <source>
        <dbReference type="SAM" id="Coils"/>
    </source>
</evidence>
<evidence type="ECO:0000256" key="8">
    <source>
        <dbReference type="RuleBase" id="RU000419"/>
    </source>
</evidence>
<comment type="similarity">
    <text evidence="1 6 7">Belongs to the chaperonin (HSP60) family.</text>
</comment>
<dbReference type="GO" id="GO:0140662">
    <property type="term" value="F:ATP-dependent protein folding chaperone"/>
    <property type="evidence" value="ECO:0007669"/>
    <property type="project" value="InterPro"/>
</dbReference>
<feature type="coiled-coil region" evidence="9">
    <location>
        <begin position="339"/>
        <end position="366"/>
    </location>
</feature>
<keyword evidence="11" id="KW-1185">Reference proteome</keyword>
<keyword evidence="5 6" id="KW-0413">Isomerase</keyword>
<evidence type="ECO:0000256" key="7">
    <source>
        <dbReference type="RuleBase" id="RU000418"/>
    </source>
</evidence>
<dbReference type="CDD" id="cd03344">
    <property type="entry name" value="GroEL"/>
    <property type="match status" value="1"/>
</dbReference>
<dbReference type="InterPro" id="IPR027413">
    <property type="entry name" value="GROEL-like_equatorial_sf"/>
</dbReference>
<dbReference type="Gene3D" id="3.30.260.10">
    <property type="entry name" value="TCP-1-like chaperonin intermediate domain"/>
    <property type="match status" value="1"/>
</dbReference>
<feature type="binding site" evidence="6">
    <location>
        <begin position="87"/>
        <end position="91"/>
    </location>
    <ligand>
        <name>ATP</name>
        <dbReference type="ChEBI" id="CHEBI:30616"/>
    </ligand>
</feature>
<feature type="binding site" evidence="6">
    <location>
        <position position="494"/>
    </location>
    <ligand>
        <name>ATP</name>
        <dbReference type="ChEBI" id="CHEBI:30616"/>
    </ligand>
</feature>
<reference evidence="10 11" key="1">
    <citation type="submission" date="2018-04" db="EMBL/GenBank/DDBJ databases">
        <title>Novel Campyloabacter and Helicobacter Species and Strains.</title>
        <authorList>
            <person name="Mannion A.J."/>
            <person name="Shen Z."/>
            <person name="Fox J.G."/>
        </authorList>
    </citation>
    <scope>NUCLEOTIDE SEQUENCE [LARGE SCALE GENOMIC DNA]</scope>
    <source>
        <strain evidence="10 11">MIT 98-6070</strain>
    </source>
</reference>
<dbReference type="GO" id="GO:0005737">
    <property type="term" value="C:cytoplasm"/>
    <property type="evidence" value="ECO:0007669"/>
    <property type="project" value="UniProtKB-SubCell"/>
</dbReference>
<evidence type="ECO:0000256" key="4">
    <source>
        <dbReference type="ARBA" id="ARBA00023186"/>
    </source>
</evidence>
<name>A0A3D8I1S9_9HELI</name>
<keyword evidence="3 6" id="KW-0067">ATP-binding</keyword>
<evidence type="ECO:0000256" key="2">
    <source>
        <dbReference type="ARBA" id="ARBA00022741"/>
    </source>
</evidence>
<feature type="binding site" evidence="6">
    <location>
        <begin position="30"/>
        <end position="33"/>
    </location>
    <ligand>
        <name>ATP</name>
        <dbReference type="ChEBI" id="CHEBI:30616"/>
    </ligand>
</feature>
<sequence length="545" mass="57534">MASKEIHFSDSARNKLYEGIKQLSDAVKVTMGPKGRNVLIQKSYGAPAITKDGVSVAKEIELADPIANMGAQLVKEVASKTADAAGDGTTTATVLAYSIYKEGLRNITAGANPIEVKRGMDKAVSAIIEELKKASKKVGGKSDIAQVATISANSDENIGALIAEAMEKVGKDGVITVEEAKGINDELSVVEGMQFDRGYLSAYFVTNTDKMTAQLENAYVLLTDKKISNMKEILPLLEATMQSGKPLLIIAEDIEGEALTTLVVNKLRGVLNVSAVKAPGFGDRRKAMLQDIAILTGGQVISEELGKTLESTTLADLGSAARIVIDKDNTTIVDGKGKAKDVKDRIAQIKTEIENTTSDYDREKLQERLAKLSGGVAVIKVGAASEVEMKEKKDRVDDALSATKAAVDEGIVIGGGSALIRASQKVKLSLSGDEAIGYDIIKRAIKAPLAQIAANAGYDSGVVVNEVEKSSKDGFGFNATTGEYVDMFKEGIIDPLKVTRVALQNAVSVSSLLLTTEATINEIKEDKPAPAMPDMGGMGGMGGMM</sequence>
<protein>
    <recommendedName>
        <fullName evidence="6">Chaperonin GroEL</fullName>
        <ecNumber evidence="6">5.6.1.7</ecNumber>
    </recommendedName>
    <alternativeName>
        <fullName evidence="6">60 kDa chaperonin</fullName>
    </alternativeName>
    <alternativeName>
        <fullName evidence="6">Chaperonin-60</fullName>
        <shortName evidence="6">Cpn60</shortName>
    </alternativeName>
</protein>
<dbReference type="Gene3D" id="3.50.7.10">
    <property type="entry name" value="GroEL"/>
    <property type="match status" value="1"/>
</dbReference>
<dbReference type="InterPro" id="IPR018370">
    <property type="entry name" value="Chaperonin_Cpn60_CS"/>
</dbReference>
<dbReference type="SUPFAM" id="SSF48592">
    <property type="entry name" value="GroEL equatorial domain-like"/>
    <property type="match status" value="1"/>
</dbReference>
<dbReference type="Gene3D" id="1.10.560.10">
    <property type="entry name" value="GroEL-like equatorial domain"/>
    <property type="match status" value="1"/>
</dbReference>
<dbReference type="SUPFAM" id="SSF52029">
    <property type="entry name" value="GroEL apical domain-like"/>
    <property type="match status" value="1"/>
</dbReference>
<dbReference type="NCBIfam" id="NF009488">
    <property type="entry name" value="PRK12850.1"/>
    <property type="match status" value="1"/>
</dbReference>
<evidence type="ECO:0000313" key="10">
    <source>
        <dbReference type="EMBL" id="RDU59093.1"/>
    </source>
</evidence>
<dbReference type="InterPro" id="IPR001844">
    <property type="entry name" value="Cpn60/GroEL"/>
</dbReference>
<dbReference type="HAMAP" id="MF_00600">
    <property type="entry name" value="CH60"/>
    <property type="match status" value="1"/>
</dbReference>
<dbReference type="PROSITE" id="PS00296">
    <property type="entry name" value="CHAPERONINS_CPN60"/>
    <property type="match status" value="1"/>
</dbReference>
<keyword evidence="9" id="KW-0175">Coiled coil</keyword>
<dbReference type="SUPFAM" id="SSF54849">
    <property type="entry name" value="GroEL-intermediate domain like"/>
    <property type="match status" value="1"/>
</dbReference>
<evidence type="ECO:0000256" key="1">
    <source>
        <dbReference type="ARBA" id="ARBA00006607"/>
    </source>
</evidence>
<keyword evidence="2 6" id="KW-0547">Nucleotide-binding</keyword>
<evidence type="ECO:0000256" key="6">
    <source>
        <dbReference type="HAMAP-Rule" id="MF_00600"/>
    </source>
</evidence>
<dbReference type="Proteomes" id="UP000256599">
    <property type="component" value="Unassembled WGS sequence"/>
</dbReference>
<dbReference type="AlphaFoldDB" id="A0A3D8I1S9"/>
<comment type="caution">
    <text evidence="6">Lacks conserved residue(s) required for the propagation of feature annotation.</text>
</comment>
<accession>A0A3D8I1S9</accession>
<dbReference type="PRINTS" id="PR00298">
    <property type="entry name" value="CHAPERONIN60"/>
</dbReference>
<dbReference type="InterPro" id="IPR002423">
    <property type="entry name" value="Cpn60/GroEL/TCP-1"/>
</dbReference>
<feature type="binding site" evidence="6">
    <location>
        <position position="415"/>
    </location>
    <ligand>
        <name>ATP</name>
        <dbReference type="ChEBI" id="CHEBI:30616"/>
    </ligand>
</feature>
<keyword evidence="6" id="KW-0963">Cytoplasm</keyword>
<dbReference type="GO" id="GO:0005524">
    <property type="term" value="F:ATP binding"/>
    <property type="evidence" value="ECO:0007669"/>
    <property type="project" value="UniProtKB-UniRule"/>
</dbReference>